<dbReference type="Gene3D" id="3.40.50.720">
    <property type="entry name" value="NAD(P)-binding Rossmann-like Domain"/>
    <property type="match status" value="1"/>
</dbReference>
<dbReference type="EMBL" id="QGMI01000188">
    <property type="protein sequence ID" value="TVY45565.1"/>
    <property type="molecule type" value="Genomic_DNA"/>
</dbReference>
<reference evidence="2 3" key="1">
    <citation type="submission" date="2018-05" db="EMBL/GenBank/DDBJ databases">
        <title>Genome sequencing and assembly of the regulated plant pathogen Lachnellula willkommii and related sister species for the development of diagnostic species identification markers.</title>
        <authorList>
            <person name="Giroux E."/>
            <person name="Bilodeau G."/>
        </authorList>
    </citation>
    <scope>NUCLEOTIDE SEQUENCE [LARGE SCALE GENOMIC DNA]</scope>
    <source>
        <strain evidence="2 3">CBS 160.35</strain>
    </source>
</reference>
<dbReference type="Pfam" id="PF00106">
    <property type="entry name" value="adh_short"/>
    <property type="match status" value="1"/>
</dbReference>
<dbReference type="AlphaFoldDB" id="A0A8H8UIQ2"/>
<dbReference type="PANTHER" id="PTHR47534:SF3">
    <property type="entry name" value="ALCOHOL DEHYDROGENASE-LIKE C-TERMINAL DOMAIN-CONTAINING PROTEIN"/>
    <property type="match status" value="1"/>
</dbReference>
<dbReference type="InterPro" id="IPR002347">
    <property type="entry name" value="SDR_fam"/>
</dbReference>
<organism evidence="2 3">
    <name type="scientific">Lachnellula occidentalis</name>
    <dbReference type="NCBI Taxonomy" id="215460"/>
    <lineage>
        <taxon>Eukaryota</taxon>
        <taxon>Fungi</taxon>
        <taxon>Dikarya</taxon>
        <taxon>Ascomycota</taxon>
        <taxon>Pezizomycotina</taxon>
        <taxon>Leotiomycetes</taxon>
        <taxon>Helotiales</taxon>
        <taxon>Lachnaceae</taxon>
        <taxon>Lachnellula</taxon>
    </lineage>
</organism>
<keyword evidence="1" id="KW-0560">Oxidoreductase</keyword>
<comment type="caution">
    <text evidence="2">The sequence shown here is derived from an EMBL/GenBank/DDBJ whole genome shotgun (WGS) entry which is preliminary data.</text>
</comment>
<dbReference type="GO" id="GO:0016491">
    <property type="term" value="F:oxidoreductase activity"/>
    <property type="evidence" value="ECO:0007669"/>
    <property type="project" value="UniProtKB-KW"/>
</dbReference>
<dbReference type="SUPFAM" id="SSF51735">
    <property type="entry name" value="NAD(P)-binding Rossmann-fold domains"/>
    <property type="match status" value="1"/>
</dbReference>
<keyword evidence="3" id="KW-1185">Reference proteome</keyword>
<gene>
    <name evidence="2" type="primary">andH_2</name>
    <name evidence="2" type="ORF">LOCC1_G004018</name>
</gene>
<dbReference type="PANTHER" id="PTHR47534">
    <property type="entry name" value="YALI0E05731P"/>
    <property type="match status" value="1"/>
</dbReference>
<dbReference type="InterPro" id="IPR052228">
    <property type="entry name" value="Sec_Metab_Biosynth_Oxidored"/>
</dbReference>
<evidence type="ECO:0000313" key="2">
    <source>
        <dbReference type="EMBL" id="TVY45565.1"/>
    </source>
</evidence>
<accession>A0A8H8UIQ2</accession>
<proteinExistence type="predicted"/>
<evidence type="ECO:0000256" key="1">
    <source>
        <dbReference type="ARBA" id="ARBA00023002"/>
    </source>
</evidence>
<dbReference type="InterPro" id="IPR036291">
    <property type="entry name" value="NAD(P)-bd_dom_sf"/>
</dbReference>
<protein>
    <submittedName>
        <fullName evidence="2">Oxidoreductase</fullName>
    </submittedName>
</protein>
<dbReference type="OrthoDB" id="2898509at2759"/>
<dbReference type="Proteomes" id="UP000443090">
    <property type="component" value="Unassembled WGS sequence"/>
</dbReference>
<sequence length="326" mass="34993">MVSLSAIRTSNSLIKSTYPAGLVAVFIGATNGIGEASLKSFAKHTHQPRAYFVGRSQDAGDRIAAECKALNPGGEYIFKKADVSLMRVVDEVCEEIKTKEKSLNILFLSAGVLSMDRSETSEHVHLLASLNYYSRLRFISNLLPLLKQADTLRRAVTVGGGGKEGHLDPTDFPALRVPLPQIRGHLCSLITLGLEAAAATAPDVSFVHDYPGTVLETALWRGRGGPPQSAIETVVPVEESGERHLYLATSAKFPSLVRGNAAVQVGDGDSVALDTRGKLGGGIYSIGLDCESAAPLEMLAEFRAKDMVKAVWQHTQSEFTRIVSMS</sequence>
<evidence type="ECO:0000313" key="3">
    <source>
        <dbReference type="Proteomes" id="UP000443090"/>
    </source>
</evidence>
<name>A0A8H8UIQ2_9HELO</name>